<dbReference type="GO" id="GO:0005737">
    <property type="term" value="C:cytoplasm"/>
    <property type="evidence" value="ECO:0007669"/>
    <property type="project" value="TreeGrafter"/>
</dbReference>
<accession>A0A7R9JEI0</accession>
<dbReference type="PANTHER" id="PTHR43544">
    <property type="entry name" value="SHORT-CHAIN DEHYDROGENASE/REDUCTASE"/>
    <property type="match status" value="1"/>
</dbReference>
<keyword evidence="1" id="KW-0521">NADP</keyword>
<dbReference type="EMBL" id="OE186284">
    <property type="protein sequence ID" value="CAD7577858.1"/>
    <property type="molecule type" value="Genomic_DNA"/>
</dbReference>
<evidence type="ECO:0000256" key="2">
    <source>
        <dbReference type="ARBA" id="ARBA00023002"/>
    </source>
</evidence>
<dbReference type="InterPro" id="IPR002347">
    <property type="entry name" value="SDR_fam"/>
</dbReference>
<dbReference type="SUPFAM" id="SSF51735">
    <property type="entry name" value="NAD(P)-binding Rossmann-fold domains"/>
    <property type="match status" value="2"/>
</dbReference>
<dbReference type="InterPro" id="IPR051468">
    <property type="entry name" value="Fungal_SecMetab_SDRs"/>
</dbReference>
<feature type="region of interest" description="Disordered" evidence="3">
    <location>
        <begin position="81"/>
        <end position="104"/>
    </location>
</feature>
<evidence type="ECO:0000256" key="3">
    <source>
        <dbReference type="SAM" id="MobiDB-lite"/>
    </source>
</evidence>
<gene>
    <name evidence="4" type="ORF">TCMB3V08_LOCUS10401</name>
</gene>
<dbReference type="Pfam" id="PF13561">
    <property type="entry name" value="adh_short_C2"/>
    <property type="match status" value="1"/>
</dbReference>
<dbReference type="Gene3D" id="3.40.50.720">
    <property type="entry name" value="NAD(P)-binding Rossmann-like Domain"/>
    <property type="match status" value="1"/>
</dbReference>
<dbReference type="PRINTS" id="PR00080">
    <property type="entry name" value="SDRFAMILY"/>
</dbReference>
<dbReference type="PANTHER" id="PTHR43544:SF7">
    <property type="entry name" value="NADB-LER2"/>
    <property type="match status" value="1"/>
</dbReference>
<keyword evidence="2" id="KW-0560">Oxidoreductase</keyword>
<evidence type="ECO:0000256" key="1">
    <source>
        <dbReference type="ARBA" id="ARBA00022857"/>
    </source>
</evidence>
<protein>
    <submittedName>
        <fullName evidence="4">(California timema) hypothetical protein</fullName>
    </submittedName>
</protein>
<dbReference type="AlphaFoldDB" id="A0A7R9JEI0"/>
<evidence type="ECO:0000313" key="4">
    <source>
        <dbReference type="EMBL" id="CAD7577858.1"/>
    </source>
</evidence>
<sequence length="302" mass="33365">MFMFLDLKDIESYGTLVENVESIVQGDGLNVLFNNAGISTKFTRVNMVKAEQITENFLINTVAPLMLTKVELEEVNPHLRGGRVESHLGKTTPSSPDRDSSLDLPVFSSRASTQQAFLPLLKKAASQNSSLPLGVSRAAVVNMSSILGSITLNRKEGGFYPYRASKSALNAVTRSLSIDLKPDGIMALSVHPGWVKTDMGGASAPLSVQESATAIVQTLHSLGEKQNGAFIQFDGKELPWFKELYRFQEESVEWLADYFIGYKTETRDGDRTTPTYLTDDNNQSGHVCYESYTKQLLVFLQH</sequence>
<reference evidence="4" key="1">
    <citation type="submission" date="2020-11" db="EMBL/GenBank/DDBJ databases">
        <authorList>
            <person name="Tran Van P."/>
        </authorList>
    </citation>
    <scope>NUCLEOTIDE SEQUENCE</scope>
</reference>
<dbReference type="GO" id="GO:0004090">
    <property type="term" value="F:carbonyl reductase (NADPH) activity"/>
    <property type="evidence" value="ECO:0007669"/>
    <property type="project" value="TreeGrafter"/>
</dbReference>
<organism evidence="4">
    <name type="scientific">Timema californicum</name>
    <name type="common">California timema</name>
    <name type="synonym">Walking stick</name>
    <dbReference type="NCBI Taxonomy" id="61474"/>
    <lineage>
        <taxon>Eukaryota</taxon>
        <taxon>Metazoa</taxon>
        <taxon>Ecdysozoa</taxon>
        <taxon>Arthropoda</taxon>
        <taxon>Hexapoda</taxon>
        <taxon>Insecta</taxon>
        <taxon>Pterygota</taxon>
        <taxon>Neoptera</taxon>
        <taxon>Polyneoptera</taxon>
        <taxon>Phasmatodea</taxon>
        <taxon>Timematodea</taxon>
        <taxon>Timematoidea</taxon>
        <taxon>Timematidae</taxon>
        <taxon>Timema</taxon>
    </lineage>
</organism>
<dbReference type="PRINTS" id="PR00081">
    <property type="entry name" value="GDHRDH"/>
</dbReference>
<name>A0A7R9JEI0_TIMCA</name>
<proteinExistence type="predicted"/>
<dbReference type="InterPro" id="IPR036291">
    <property type="entry name" value="NAD(P)-bd_dom_sf"/>
</dbReference>